<dbReference type="GO" id="GO:0004476">
    <property type="term" value="F:mannose-6-phosphate isomerase activity"/>
    <property type="evidence" value="ECO:0007669"/>
    <property type="project" value="UniProtKB-EC"/>
</dbReference>
<keyword evidence="5 8" id="KW-0862">Zinc</keyword>
<dbReference type="InterPro" id="IPR014710">
    <property type="entry name" value="RmlC-like_jellyroll"/>
</dbReference>
<name>A0A516X151_9ACTN</name>
<comment type="similarity">
    <text evidence="2">Belongs to the mannose-6-phosphate isomerase type 1 family.</text>
</comment>
<comment type="catalytic activity">
    <reaction evidence="1">
        <text>D-mannose 6-phosphate = D-fructose 6-phosphate</text>
        <dbReference type="Rhea" id="RHEA:12356"/>
        <dbReference type="ChEBI" id="CHEBI:58735"/>
        <dbReference type="ChEBI" id="CHEBI:61527"/>
        <dbReference type="EC" id="5.3.1.8"/>
    </reaction>
</comment>
<dbReference type="EC" id="5.3.1.8" evidence="3"/>
<keyword evidence="4 8" id="KW-0479">Metal-binding</keyword>
<proteinExistence type="inferred from homology"/>
<evidence type="ECO:0000256" key="7">
    <source>
        <dbReference type="PIRSR" id="PIRSR001480-1"/>
    </source>
</evidence>
<dbReference type="NCBIfam" id="TIGR00218">
    <property type="entry name" value="manA"/>
    <property type="match status" value="1"/>
</dbReference>
<dbReference type="RefSeq" id="WP_143906842.1">
    <property type="nucleotide sequence ID" value="NZ_CP041765.1"/>
</dbReference>
<feature type="binding site" evidence="8">
    <location>
        <position position="276"/>
    </location>
    <ligand>
        <name>Zn(2+)</name>
        <dbReference type="ChEBI" id="CHEBI:29105"/>
    </ligand>
</feature>
<dbReference type="InterPro" id="IPR011051">
    <property type="entry name" value="RmlC_Cupin_sf"/>
</dbReference>
<feature type="binding site" evidence="8">
    <location>
        <position position="109"/>
    </location>
    <ligand>
        <name>Zn(2+)</name>
        <dbReference type="ChEBI" id="CHEBI:29105"/>
    </ligand>
</feature>
<feature type="binding site" evidence="8">
    <location>
        <position position="144"/>
    </location>
    <ligand>
        <name>Zn(2+)</name>
        <dbReference type="ChEBI" id="CHEBI:29105"/>
    </ligand>
</feature>
<evidence type="ECO:0000256" key="4">
    <source>
        <dbReference type="ARBA" id="ARBA00022723"/>
    </source>
</evidence>
<accession>A0A516X151</accession>
<dbReference type="Pfam" id="PF20511">
    <property type="entry name" value="PMI_typeI_cat"/>
    <property type="match status" value="1"/>
</dbReference>
<evidence type="ECO:0000313" key="11">
    <source>
        <dbReference type="Proteomes" id="UP000317344"/>
    </source>
</evidence>
<dbReference type="PIRSF" id="PIRSF001480">
    <property type="entry name" value="Mannose-6-phosphate_isomerase"/>
    <property type="match status" value="1"/>
</dbReference>
<protein>
    <recommendedName>
        <fullName evidence="3">mannose-6-phosphate isomerase</fullName>
        <ecNumber evidence="3">5.3.1.8</ecNumber>
    </recommendedName>
</protein>
<evidence type="ECO:0000259" key="9">
    <source>
        <dbReference type="Pfam" id="PF20511"/>
    </source>
</evidence>
<dbReference type="Proteomes" id="UP000317344">
    <property type="component" value="Chromosome"/>
</dbReference>
<dbReference type="PANTHER" id="PTHR10309:SF0">
    <property type="entry name" value="MANNOSE-6-PHOSPHATE ISOMERASE"/>
    <property type="match status" value="1"/>
</dbReference>
<dbReference type="GO" id="GO:0009298">
    <property type="term" value="P:GDP-mannose biosynthetic process"/>
    <property type="evidence" value="ECO:0007669"/>
    <property type="project" value="InterPro"/>
</dbReference>
<dbReference type="CDD" id="cd07011">
    <property type="entry name" value="cupin_PMI_type_I_N"/>
    <property type="match status" value="1"/>
</dbReference>
<gene>
    <name evidence="10" type="primary">manA</name>
    <name evidence="10" type="ORF">FO059_04865</name>
</gene>
<dbReference type="PANTHER" id="PTHR10309">
    <property type="entry name" value="MANNOSE-6-PHOSPHATE ISOMERASE"/>
    <property type="match status" value="1"/>
</dbReference>
<dbReference type="OrthoDB" id="9792649at2"/>
<dbReference type="InterPro" id="IPR046457">
    <property type="entry name" value="PMI_typeI_cat"/>
</dbReference>
<comment type="cofactor">
    <cofactor evidence="8">
        <name>Zn(2+)</name>
        <dbReference type="ChEBI" id="CHEBI:29105"/>
    </cofactor>
    <text evidence="8">Binds 1 zinc ion per subunit.</text>
</comment>
<dbReference type="EMBL" id="CP041765">
    <property type="protein sequence ID" value="QDQ96798.1"/>
    <property type="molecule type" value="Genomic_DNA"/>
</dbReference>
<dbReference type="PROSITE" id="PS00965">
    <property type="entry name" value="PMI_I_1"/>
    <property type="match status" value="1"/>
</dbReference>
<evidence type="ECO:0000256" key="2">
    <source>
        <dbReference type="ARBA" id="ARBA00010772"/>
    </source>
</evidence>
<dbReference type="Gene3D" id="1.10.441.10">
    <property type="entry name" value="Phosphomannose Isomerase, domain 2"/>
    <property type="match status" value="1"/>
</dbReference>
<evidence type="ECO:0000256" key="5">
    <source>
        <dbReference type="ARBA" id="ARBA00022833"/>
    </source>
</evidence>
<organism evidence="10 11">
    <name type="scientific">Tomitella fengzijianii</name>
    <dbReference type="NCBI Taxonomy" id="2597660"/>
    <lineage>
        <taxon>Bacteria</taxon>
        <taxon>Bacillati</taxon>
        <taxon>Actinomycetota</taxon>
        <taxon>Actinomycetes</taxon>
        <taxon>Mycobacteriales</taxon>
        <taxon>Tomitella</taxon>
    </lineage>
</organism>
<evidence type="ECO:0000256" key="1">
    <source>
        <dbReference type="ARBA" id="ARBA00000757"/>
    </source>
</evidence>
<dbReference type="GO" id="GO:0008270">
    <property type="term" value="F:zinc ion binding"/>
    <property type="evidence" value="ECO:0007669"/>
    <property type="project" value="InterPro"/>
</dbReference>
<dbReference type="PRINTS" id="PR00714">
    <property type="entry name" value="MAN6PISMRASE"/>
</dbReference>
<feature type="binding site" evidence="8">
    <location>
        <position position="107"/>
    </location>
    <ligand>
        <name>Zn(2+)</name>
        <dbReference type="ChEBI" id="CHEBI:29105"/>
    </ligand>
</feature>
<dbReference type="InterPro" id="IPR016305">
    <property type="entry name" value="Mannose-6-P_Isomerase"/>
</dbReference>
<evidence type="ECO:0000256" key="8">
    <source>
        <dbReference type="PIRSR" id="PIRSR001480-2"/>
    </source>
</evidence>
<dbReference type="AlphaFoldDB" id="A0A516X151"/>
<evidence type="ECO:0000313" key="10">
    <source>
        <dbReference type="EMBL" id="QDQ96798.1"/>
    </source>
</evidence>
<keyword evidence="6 10" id="KW-0413">Isomerase</keyword>
<reference evidence="10 11" key="2">
    <citation type="submission" date="2019-07" db="EMBL/GenBank/DDBJ databases">
        <authorList>
            <person name="Huang Y."/>
        </authorList>
    </citation>
    <scope>NUCLEOTIDE SEQUENCE [LARGE SCALE GENOMIC DNA]</scope>
    <source>
        <strain evidence="10 11">HY188</strain>
    </source>
</reference>
<dbReference type="KEGG" id="toy:FO059_04865"/>
<feature type="domain" description="Phosphomannose isomerase type I catalytic" evidence="9">
    <location>
        <begin position="2"/>
        <end position="159"/>
    </location>
</feature>
<sequence length="435" mass="46128">MLVLDAVVRSYAWGSRTALARLRGDAGPSPHPEAELWFGAHPADSAYVHGARPRDGEDAPADGRSSLLDLIESDPAGQLGAEVMARFGPRLPFLLKLLAAEEPLSLQAHPSRDQALEGFDREEGAGIPIDSPIRNYRDRNHKPEVVVALERFDALAGFRDPARTVDLLGAIGVPELDPHLGLLRGQPDEAGLRALFTTWITMPQAMVYRLLPKVLEGCVRYLAEHGNGGEFAAEARSTLQIGEAYPGDVGVLSSMLLNRITLEPGEALYLPAGNLHAYLHGVGVEIMANSDNVLRGGLTPKHVDVPELLRVLDFHSVPATPTEGVATGARERVYLSDTPEFRLSSIDLHDGCVEISGSGPEILLCTGGAVEAHCDAVETTIHATQALWVPASSGPVTLTAVPHERGPLAHVPQDPGAGAAGGTGAQVFRARVGSA</sequence>
<dbReference type="SUPFAM" id="SSF51182">
    <property type="entry name" value="RmlC-like cupins"/>
    <property type="match status" value="1"/>
</dbReference>
<reference evidence="10 11" key="1">
    <citation type="submission" date="2019-07" db="EMBL/GenBank/DDBJ databases">
        <title>Tomitella cavernea sp. nov., an actinomycete isolated from soil.</title>
        <authorList>
            <person name="Cheng J."/>
        </authorList>
    </citation>
    <scope>NUCLEOTIDE SEQUENCE [LARGE SCALE GENOMIC DNA]</scope>
    <source>
        <strain evidence="10 11">HY188</strain>
    </source>
</reference>
<feature type="active site" evidence="7">
    <location>
        <position position="295"/>
    </location>
</feature>
<dbReference type="InterPro" id="IPR018050">
    <property type="entry name" value="Pmannose_isomerase-type1_CS"/>
</dbReference>
<keyword evidence="11" id="KW-1185">Reference proteome</keyword>
<dbReference type="GO" id="GO:0005975">
    <property type="term" value="P:carbohydrate metabolic process"/>
    <property type="evidence" value="ECO:0007669"/>
    <property type="project" value="InterPro"/>
</dbReference>
<evidence type="ECO:0000256" key="3">
    <source>
        <dbReference type="ARBA" id="ARBA00011956"/>
    </source>
</evidence>
<dbReference type="GO" id="GO:0005829">
    <property type="term" value="C:cytosol"/>
    <property type="evidence" value="ECO:0007669"/>
    <property type="project" value="TreeGrafter"/>
</dbReference>
<dbReference type="Gene3D" id="2.60.120.10">
    <property type="entry name" value="Jelly Rolls"/>
    <property type="match status" value="2"/>
</dbReference>
<dbReference type="InterPro" id="IPR001250">
    <property type="entry name" value="Man6P_Isoase-1"/>
</dbReference>
<evidence type="ECO:0000256" key="6">
    <source>
        <dbReference type="ARBA" id="ARBA00023235"/>
    </source>
</evidence>